<feature type="domain" description="STAS" evidence="3">
    <location>
        <begin position="11"/>
        <end position="124"/>
    </location>
</feature>
<dbReference type="PANTHER" id="PTHR33495:SF2">
    <property type="entry name" value="ANTI-SIGMA FACTOR ANTAGONIST TM_1081-RELATED"/>
    <property type="match status" value="1"/>
</dbReference>
<sequence>MAQWGIDETGLTIGFDDRDGCRVLTLTGVMDLAMLGAQERELIGLASGAPGRATVIDLSGVQFCDSTGLGVLVRAAKSLWELGGSLCLAAAQPWVQKIIVTSGMHLAIPLHPTPESARAAAIAAVARLDADETPTG</sequence>
<dbReference type="PANTHER" id="PTHR33495">
    <property type="entry name" value="ANTI-SIGMA FACTOR ANTAGONIST TM_1081-RELATED-RELATED"/>
    <property type="match status" value="1"/>
</dbReference>
<dbReference type="CDD" id="cd07043">
    <property type="entry name" value="STAS_anti-anti-sigma_factors"/>
    <property type="match status" value="1"/>
</dbReference>
<organism evidence="4 5">
    <name type="scientific">Longispora fulva</name>
    <dbReference type="NCBI Taxonomy" id="619741"/>
    <lineage>
        <taxon>Bacteria</taxon>
        <taxon>Bacillati</taxon>
        <taxon>Actinomycetota</taxon>
        <taxon>Actinomycetes</taxon>
        <taxon>Micromonosporales</taxon>
        <taxon>Micromonosporaceae</taxon>
        <taxon>Longispora</taxon>
    </lineage>
</organism>
<dbReference type="Proteomes" id="UP000622552">
    <property type="component" value="Unassembled WGS sequence"/>
</dbReference>
<dbReference type="PROSITE" id="PS50801">
    <property type="entry name" value="STAS"/>
    <property type="match status" value="1"/>
</dbReference>
<dbReference type="AlphaFoldDB" id="A0A8J7GFG3"/>
<dbReference type="GO" id="GO:0043856">
    <property type="term" value="F:anti-sigma factor antagonist activity"/>
    <property type="evidence" value="ECO:0007669"/>
    <property type="project" value="InterPro"/>
</dbReference>
<dbReference type="InterPro" id="IPR036513">
    <property type="entry name" value="STAS_dom_sf"/>
</dbReference>
<evidence type="ECO:0000256" key="2">
    <source>
        <dbReference type="RuleBase" id="RU003749"/>
    </source>
</evidence>
<dbReference type="SUPFAM" id="SSF52091">
    <property type="entry name" value="SpoIIaa-like"/>
    <property type="match status" value="1"/>
</dbReference>
<protein>
    <recommendedName>
        <fullName evidence="2">Anti-sigma factor antagonist</fullName>
    </recommendedName>
</protein>
<comment type="similarity">
    <text evidence="1 2">Belongs to the anti-sigma-factor antagonist family.</text>
</comment>
<dbReference type="NCBIfam" id="TIGR00377">
    <property type="entry name" value="ant_ant_sig"/>
    <property type="match status" value="1"/>
</dbReference>
<evidence type="ECO:0000313" key="4">
    <source>
        <dbReference type="EMBL" id="MBG6136870.1"/>
    </source>
</evidence>
<evidence type="ECO:0000259" key="3">
    <source>
        <dbReference type="PROSITE" id="PS50801"/>
    </source>
</evidence>
<dbReference type="EMBL" id="JADOUF010000001">
    <property type="protein sequence ID" value="MBG6136870.1"/>
    <property type="molecule type" value="Genomic_DNA"/>
</dbReference>
<comment type="caution">
    <text evidence="4">The sequence shown here is derived from an EMBL/GenBank/DDBJ whole genome shotgun (WGS) entry which is preliminary data.</text>
</comment>
<dbReference type="Gene3D" id="3.30.750.24">
    <property type="entry name" value="STAS domain"/>
    <property type="match status" value="1"/>
</dbReference>
<dbReference type="Pfam" id="PF01740">
    <property type="entry name" value="STAS"/>
    <property type="match status" value="1"/>
</dbReference>
<keyword evidence="5" id="KW-1185">Reference proteome</keyword>
<reference evidence="4" key="1">
    <citation type="submission" date="2020-11" db="EMBL/GenBank/DDBJ databases">
        <title>Sequencing the genomes of 1000 actinobacteria strains.</title>
        <authorList>
            <person name="Klenk H.-P."/>
        </authorList>
    </citation>
    <scope>NUCLEOTIDE SEQUENCE</scope>
    <source>
        <strain evidence="4">DSM 45356</strain>
    </source>
</reference>
<dbReference type="RefSeq" id="WP_197003789.1">
    <property type="nucleotide sequence ID" value="NZ_BONS01000016.1"/>
</dbReference>
<dbReference type="InterPro" id="IPR003658">
    <property type="entry name" value="Anti-sigma_ant"/>
</dbReference>
<name>A0A8J7GFG3_9ACTN</name>
<evidence type="ECO:0000256" key="1">
    <source>
        <dbReference type="ARBA" id="ARBA00009013"/>
    </source>
</evidence>
<accession>A0A8J7GFG3</accession>
<dbReference type="InterPro" id="IPR002645">
    <property type="entry name" value="STAS_dom"/>
</dbReference>
<proteinExistence type="inferred from homology"/>
<gene>
    <name evidence="4" type="ORF">IW245_003064</name>
</gene>
<evidence type="ECO:0000313" key="5">
    <source>
        <dbReference type="Proteomes" id="UP000622552"/>
    </source>
</evidence>